<keyword evidence="5" id="KW-0106">Calcium</keyword>
<keyword evidence="7" id="KW-0732">Signal</keyword>
<evidence type="ECO:0000259" key="8">
    <source>
        <dbReference type="Pfam" id="PF00884"/>
    </source>
</evidence>
<sequence length="492" mass="55554">MGLHYFSVFGALFALFALRVSAAPLHILLVVIDDYGWSDVGFHGSKIKTPNMDRLASEGVILDNYYVQPICTPTRSALLSGRYPIHTGLQHGVIRPTEPYGLPLNFTTLPQQLKKAGYSTHIVGKWHLGYYEWPYTPTYRGFDSFYGFYMGAEDHFNHERKGIVDLRDNKEPVKDKEGVYSARLFAKQAENVILSHNSSRPLFLYLPFQCVHAPTEAPQEYIDKYKFIENKTRRDYAAMVDIVDEAIGNVTQAMKKAGLWDDTLLIVSTDNGGIPSSGGYNWPLRGYKGSLWEGGVRGVGFVHGKMLQRTGVKCKELLHVTDWYPTLLYLAGIKDDGSLPPLDGFNIWHSISEGTASPRTEILHNIDLPSSKSDFSKIDPPGYEGIAIRVDDMKLLMNVPNLTWYKPPELLPHLTNEVRKNFDDNIKVALFNITADPNEHTDLSEQLPDVVKKLQDRVQYYMKGVVPPGKKPADPKAMEMARKKGYWGPWRG</sequence>
<dbReference type="Proteomes" id="UP001159427">
    <property type="component" value="Unassembled WGS sequence"/>
</dbReference>
<evidence type="ECO:0000256" key="6">
    <source>
        <dbReference type="ARBA" id="ARBA00023180"/>
    </source>
</evidence>
<accession>A0ABN8SPR2</accession>
<comment type="similarity">
    <text evidence="2">Belongs to the sulfatase family.</text>
</comment>
<dbReference type="InterPro" id="IPR017850">
    <property type="entry name" value="Alkaline_phosphatase_core_sf"/>
</dbReference>
<evidence type="ECO:0000256" key="2">
    <source>
        <dbReference type="ARBA" id="ARBA00008779"/>
    </source>
</evidence>
<evidence type="ECO:0000256" key="3">
    <source>
        <dbReference type="ARBA" id="ARBA00022723"/>
    </source>
</evidence>
<evidence type="ECO:0000256" key="7">
    <source>
        <dbReference type="SAM" id="SignalP"/>
    </source>
</evidence>
<dbReference type="Gene3D" id="3.30.1120.10">
    <property type="match status" value="1"/>
</dbReference>
<evidence type="ECO:0000256" key="5">
    <source>
        <dbReference type="ARBA" id="ARBA00022837"/>
    </source>
</evidence>
<evidence type="ECO:0000313" key="10">
    <source>
        <dbReference type="Proteomes" id="UP001159427"/>
    </source>
</evidence>
<comment type="caution">
    <text evidence="9">The sequence shown here is derived from an EMBL/GenBank/DDBJ whole genome shotgun (WGS) entry which is preliminary data.</text>
</comment>
<dbReference type="CDD" id="cd16029">
    <property type="entry name" value="4-S"/>
    <property type="match status" value="1"/>
</dbReference>
<dbReference type="EMBL" id="CALNXI010003504">
    <property type="protein sequence ID" value="CAH3193504.1"/>
    <property type="molecule type" value="Genomic_DNA"/>
</dbReference>
<keyword evidence="3" id="KW-0479">Metal-binding</keyword>
<keyword evidence="4" id="KW-0378">Hydrolase</keyword>
<reference evidence="9 10" key="1">
    <citation type="submission" date="2022-05" db="EMBL/GenBank/DDBJ databases">
        <authorList>
            <consortium name="Genoscope - CEA"/>
            <person name="William W."/>
        </authorList>
    </citation>
    <scope>NUCLEOTIDE SEQUENCE [LARGE SCALE GENOMIC DNA]</scope>
</reference>
<name>A0ABN8SPR2_9CNID</name>
<feature type="domain" description="Sulfatase N-terminal" evidence="8">
    <location>
        <begin position="26"/>
        <end position="333"/>
    </location>
</feature>
<feature type="signal peptide" evidence="7">
    <location>
        <begin position="1"/>
        <end position="22"/>
    </location>
</feature>
<dbReference type="InterPro" id="IPR047115">
    <property type="entry name" value="ARSB"/>
</dbReference>
<keyword evidence="6" id="KW-0325">Glycoprotein</keyword>
<evidence type="ECO:0000256" key="1">
    <source>
        <dbReference type="ARBA" id="ARBA00001913"/>
    </source>
</evidence>
<proteinExistence type="inferred from homology"/>
<dbReference type="SUPFAM" id="SSF53649">
    <property type="entry name" value="Alkaline phosphatase-like"/>
    <property type="match status" value="1"/>
</dbReference>
<organism evidence="9 10">
    <name type="scientific">Porites evermanni</name>
    <dbReference type="NCBI Taxonomy" id="104178"/>
    <lineage>
        <taxon>Eukaryota</taxon>
        <taxon>Metazoa</taxon>
        <taxon>Cnidaria</taxon>
        <taxon>Anthozoa</taxon>
        <taxon>Hexacorallia</taxon>
        <taxon>Scleractinia</taxon>
        <taxon>Fungiina</taxon>
        <taxon>Poritidae</taxon>
        <taxon>Porites</taxon>
    </lineage>
</organism>
<gene>
    <name evidence="9" type="ORF">PEVE_00026002</name>
</gene>
<dbReference type="PROSITE" id="PS00149">
    <property type="entry name" value="SULFATASE_2"/>
    <property type="match status" value="1"/>
</dbReference>
<feature type="chain" id="PRO_5046847364" description="Sulfatase N-terminal domain-containing protein" evidence="7">
    <location>
        <begin position="23"/>
        <end position="492"/>
    </location>
</feature>
<dbReference type="InterPro" id="IPR024607">
    <property type="entry name" value="Sulfatase_CS"/>
</dbReference>
<keyword evidence="10" id="KW-1185">Reference proteome</keyword>
<dbReference type="InterPro" id="IPR000917">
    <property type="entry name" value="Sulfatase_N"/>
</dbReference>
<evidence type="ECO:0000256" key="4">
    <source>
        <dbReference type="ARBA" id="ARBA00022801"/>
    </source>
</evidence>
<dbReference type="PANTHER" id="PTHR10342">
    <property type="entry name" value="ARYLSULFATASE"/>
    <property type="match status" value="1"/>
</dbReference>
<dbReference type="Pfam" id="PF00884">
    <property type="entry name" value="Sulfatase"/>
    <property type="match status" value="1"/>
</dbReference>
<evidence type="ECO:0000313" key="9">
    <source>
        <dbReference type="EMBL" id="CAH3193504.1"/>
    </source>
</evidence>
<protein>
    <recommendedName>
        <fullName evidence="8">Sulfatase N-terminal domain-containing protein</fullName>
    </recommendedName>
</protein>
<comment type="cofactor">
    <cofactor evidence="1">
        <name>Ca(2+)</name>
        <dbReference type="ChEBI" id="CHEBI:29108"/>
    </cofactor>
</comment>
<dbReference type="Gene3D" id="3.40.720.10">
    <property type="entry name" value="Alkaline Phosphatase, subunit A"/>
    <property type="match status" value="1"/>
</dbReference>
<dbReference type="PANTHER" id="PTHR10342:SF274">
    <property type="entry name" value="ARYLSULFATASE B"/>
    <property type="match status" value="1"/>
</dbReference>